<accession>D4YXW7</accession>
<evidence type="ECO:0000313" key="2">
    <source>
        <dbReference type="Proteomes" id="UP000007753"/>
    </source>
</evidence>
<dbReference type="EMBL" id="AP010803">
    <property type="protein sequence ID" value="BAI95199.1"/>
    <property type="molecule type" value="Genomic_DNA"/>
</dbReference>
<keyword evidence="2" id="KW-1185">Reference proteome</keyword>
<dbReference type="Proteomes" id="UP000007753">
    <property type="component" value="Chromosome 1"/>
</dbReference>
<dbReference type="KEGG" id="sjp:SJA_C1-03650"/>
<evidence type="ECO:0000313" key="1">
    <source>
        <dbReference type="EMBL" id="BAI95199.1"/>
    </source>
</evidence>
<proteinExistence type="predicted"/>
<name>D4YXW7_SPHIU</name>
<organism evidence="1 2">
    <name type="scientific">Sphingobium indicum (strain DSM 16413 / CCM 7287 / MTCC 6362 / UT26 / NBRC 101211 / UT26S)</name>
    <name type="common">Sphingobium japonicum</name>
    <dbReference type="NCBI Taxonomy" id="452662"/>
    <lineage>
        <taxon>Bacteria</taxon>
        <taxon>Pseudomonadati</taxon>
        <taxon>Pseudomonadota</taxon>
        <taxon>Alphaproteobacteria</taxon>
        <taxon>Sphingomonadales</taxon>
        <taxon>Sphingomonadaceae</taxon>
        <taxon>Sphingobium</taxon>
    </lineage>
</organism>
<dbReference type="AlphaFoldDB" id="D4YXW7"/>
<protein>
    <submittedName>
        <fullName evidence="1">Uncharacterized protein</fullName>
    </submittedName>
</protein>
<sequence>MRQWFFDLKAANRFTIGIDQTAVDWLSALLRHPSWQRWVFHPLQAQLPNFDWKQAARHAFTEQFWPIFDYISGRRLRDTKARTKDLVARYASQEVFDPAALKASYDLTIQFATFIGRNSGLDFRRSKPDEYRWNGAPPALLALCALILFVSDWQLNTAIGKFAQILTAPDPSDLLLGNVVGLNPFHDYAAWQMVVLAQEIAQQPTGVRVYDAELVRIEAELREAFRAWIQGQG</sequence>
<gene>
    <name evidence="1" type="ordered locus">SJA_C1-03650</name>
</gene>
<reference evidence="1 2" key="1">
    <citation type="journal article" date="2010" name="J. Bacteriol.">
        <title>Complete genome sequence of the representative gamma-hexachlorocyclohexane-degrading bacterium Sphingobium japonicum UT26.</title>
        <authorList>
            <person name="Nagata Y."/>
            <person name="Ohtsubo Y."/>
            <person name="Endo R."/>
            <person name="Ichikawa N."/>
            <person name="Ankai A."/>
            <person name="Oguchi A."/>
            <person name="Fukui S."/>
            <person name="Fujita N."/>
            <person name="Tsuda M."/>
        </authorList>
    </citation>
    <scope>NUCLEOTIDE SEQUENCE [LARGE SCALE GENOMIC DNA]</scope>
    <source>
        <strain evidence="2">DSM 16413 / CCM 7287 / MTCC 6362 / UT26 / NBRC 101211 / UT26S</strain>
    </source>
</reference>
<dbReference type="eggNOG" id="ENOG5031YTB">
    <property type="taxonomic scope" value="Bacteria"/>
</dbReference>
<dbReference type="HOGENOM" id="CLU_1034045_0_0_5"/>